<evidence type="ECO:0000313" key="4">
    <source>
        <dbReference type="Proteomes" id="UP000779507"/>
    </source>
</evidence>
<feature type="repeat" description="TPR" evidence="1">
    <location>
        <begin position="226"/>
        <end position="259"/>
    </location>
</feature>
<reference evidence="3 4" key="1">
    <citation type="submission" date="2020-05" db="EMBL/GenBank/DDBJ databases">
        <title>Genomic Encyclopedia of Type Strains, Phase IV (KMG-V): Genome sequencing to study the core and pangenomes of soil and plant-associated prokaryotes.</title>
        <authorList>
            <person name="Whitman W."/>
        </authorList>
    </citation>
    <scope>NUCLEOTIDE SEQUENCE [LARGE SCALE GENOMIC DNA]</scope>
    <source>
        <strain evidence="3 4">9A</strain>
    </source>
</reference>
<dbReference type="SUPFAM" id="SSF48452">
    <property type="entry name" value="TPR-like"/>
    <property type="match status" value="2"/>
</dbReference>
<dbReference type="Pfam" id="PF13181">
    <property type="entry name" value="TPR_8"/>
    <property type="match status" value="1"/>
</dbReference>
<keyword evidence="1" id="KW-0802">TPR repeat</keyword>
<dbReference type="SMART" id="SM00028">
    <property type="entry name" value="TPR"/>
    <property type="match status" value="6"/>
</dbReference>
<proteinExistence type="predicted"/>
<keyword evidence="2" id="KW-0732">Signal</keyword>
<protein>
    <submittedName>
        <fullName evidence="3">Tetratricopeptide (TPR) repeat protein</fullName>
    </submittedName>
</protein>
<dbReference type="InterPro" id="IPR019734">
    <property type="entry name" value="TPR_rpt"/>
</dbReference>
<dbReference type="PANTHER" id="PTHR12558:SF13">
    <property type="entry name" value="CELL DIVISION CYCLE PROTEIN 27 HOMOLOG"/>
    <property type="match status" value="1"/>
</dbReference>
<dbReference type="Gene3D" id="1.25.40.10">
    <property type="entry name" value="Tetratricopeptide repeat domain"/>
    <property type="match status" value="2"/>
</dbReference>
<dbReference type="Pfam" id="PF13432">
    <property type="entry name" value="TPR_16"/>
    <property type="match status" value="1"/>
</dbReference>
<accession>A0ABX2FMU5</accession>
<feature type="repeat" description="TPR" evidence="1">
    <location>
        <begin position="192"/>
        <end position="225"/>
    </location>
</feature>
<evidence type="ECO:0000256" key="1">
    <source>
        <dbReference type="PROSITE-ProRule" id="PRU00339"/>
    </source>
</evidence>
<dbReference type="PANTHER" id="PTHR12558">
    <property type="entry name" value="CELL DIVISION CYCLE 16,23,27"/>
    <property type="match status" value="1"/>
</dbReference>
<feature type="chain" id="PRO_5046954692" evidence="2">
    <location>
        <begin position="26"/>
        <end position="549"/>
    </location>
</feature>
<dbReference type="EMBL" id="JABSNP010000004">
    <property type="protein sequence ID" value="NRT18475.1"/>
    <property type="molecule type" value="Genomic_DNA"/>
</dbReference>
<dbReference type="RefSeq" id="WP_173809210.1">
    <property type="nucleotide sequence ID" value="NZ_JABSNP010000004.1"/>
</dbReference>
<evidence type="ECO:0000313" key="3">
    <source>
        <dbReference type="EMBL" id="NRT18475.1"/>
    </source>
</evidence>
<dbReference type="Proteomes" id="UP000779507">
    <property type="component" value="Unassembled WGS sequence"/>
</dbReference>
<dbReference type="InterPro" id="IPR011990">
    <property type="entry name" value="TPR-like_helical_dom_sf"/>
</dbReference>
<dbReference type="Pfam" id="PF14559">
    <property type="entry name" value="TPR_19"/>
    <property type="match status" value="1"/>
</dbReference>
<gene>
    <name evidence="3" type="ORF">HNP98_001292</name>
</gene>
<dbReference type="PROSITE" id="PS50005">
    <property type="entry name" value="TPR"/>
    <property type="match status" value="2"/>
</dbReference>
<organism evidence="3 4">
    <name type="scientific">Hymenobacter caeli</name>
    <dbReference type="NCBI Taxonomy" id="2735894"/>
    <lineage>
        <taxon>Bacteria</taxon>
        <taxon>Pseudomonadati</taxon>
        <taxon>Bacteroidota</taxon>
        <taxon>Cytophagia</taxon>
        <taxon>Cytophagales</taxon>
        <taxon>Hymenobacteraceae</taxon>
        <taxon>Hymenobacter</taxon>
    </lineage>
</organism>
<sequence>MSFKPWKQPLLAAAALAAGTTAATAQTTNVETLIQHERYNEARATLAKGGTPENAFELGRIYQFRDMPDSAAYYFNKASGTTPFGQVAAGRALLAKGQMAPADAQFDAAAKATKNKDAKVLTMIAQAYAETDEVKSIDKPLAFITNAQTANKGKDDPALMVARGEVYLHSDNGGGEAMNSFDRAVMANPSYAQAYYEKGVLNVRARNFNEARTNLNKAVELDPSYAPAYRELADMYYYAGQYDQALSTFQKYTSLSEKSPRTDAQYASFLYLTKKYPEALTAVNASLQNDPNNLTMNRLKAYLLYETNDYAGAATAMDAYMKMAPAAKILPEDYVYQARILTKSGHADEAIAILQKAIAAAPDPAKKSELENDLASAYIGKKDYTDAIGLIKKKINNNPDKTDLVDVFRLASAYDNAKKYTQADSVYNVILTAKPTYAPGVLARARTNNNLDPDSKKGLAKPYYERYIELSKAEGADPAKFRNGLIEANYYLGVYELQVKSNKAGASTYFQQVLAIDPANKDATNALSIINAKPRATPARKPAAPVKKK</sequence>
<feature type="signal peptide" evidence="2">
    <location>
        <begin position="1"/>
        <end position="25"/>
    </location>
</feature>
<comment type="caution">
    <text evidence="3">The sequence shown here is derived from an EMBL/GenBank/DDBJ whole genome shotgun (WGS) entry which is preliminary data.</text>
</comment>
<evidence type="ECO:0000256" key="2">
    <source>
        <dbReference type="SAM" id="SignalP"/>
    </source>
</evidence>
<name>A0ABX2FMU5_9BACT</name>
<keyword evidence="4" id="KW-1185">Reference proteome</keyword>